<reference evidence="1 2" key="1">
    <citation type="submission" date="2024-11" db="EMBL/GenBank/DDBJ databases">
        <title>Chromosome-level genome assembly of Eucalyptus globulus Labill. provides insights into its genome evolution.</title>
        <authorList>
            <person name="Li X."/>
        </authorList>
    </citation>
    <scope>NUCLEOTIDE SEQUENCE [LARGE SCALE GENOMIC DNA]</scope>
    <source>
        <strain evidence="1">CL2024</strain>
        <tissue evidence="1">Fresh tender leaves</tissue>
    </source>
</reference>
<dbReference type="PANTHER" id="PTHR48478">
    <property type="entry name" value="LECTIN-LIKE"/>
    <property type="match status" value="1"/>
</dbReference>
<dbReference type="PANTHER" id="PTHR48478:SF1">
    <property type="entry name" value="LECTIN-LIKE"/>
    <property type="match status" value="1"/>
</dbReference>
<dbReference type="Proteomes" id="UP001634007">
    <property type="component" value="Unassembled WGS sequence"/>
</dbReference>
<dbReference type="Pfam" id="PF14299">
    <property type="entry name" value="PP2"/>
    <property type="match status" value="1"/>
</dbReference>
<name>A0ABD3J6Z5_EUCGL</name>
<accession>A0ABD3J6Z5</accession>
<dbReference type="InterPro" id="IPR025886">
    <property type="entry name" value="PP2-like"/>
</dbReference>
<sequence length="212" mass="24475">MTQPQPQPQPWAMSKYRQIGFLMEAGQDVDPNEYLTNSTRIENLLKGGVDYKDKKKRYWVNASGHDCFAIYARGLNITNSDRPVYWRWMTDSDGNEMARVVKTRWLEVRGSFWTMNLSPNVLYKVAFKLKMLTSSSTMRGQTVNLKLSLPDGTYQERQANLPSHDSWEELEVGRFTMTAQNVGKMEFAMEQLFGRWREGLIIKSVEIKAASA</sequence>
<protein>
    <submittedName>
        <fullName evidence="1">Uncharacterized protein</fullName>
    </submittedName>
</protein>
<evidence type="ECO:0000313" key="2">
    <source>
        <dbReference type="Proteomes" id="UP001634007"/>
    </source>
</evidence>
<dbReference type="InterPro" id="IPR052147">
    <property type="entry name" value="PP2-like/Lectin"/>
</dbReference>
<gene>
    <name evidence="1" type="ORF">ACJRO7_005542</name>
</gene>
<organism evidence="1 2">
    <name type="scientific">Eucalyptus globulus</name>
    <name type="common">Tasmanian blue gum</name>
    <dbReference type="NCBI Taxonomy" id="34317"/>
    <lineage>
        <taxon>Eukaryota</taxon>
        <taxon>Viridiplantae</taxon>
        <taxon>Streptophyta</taxon>
        <taxon>Embryophyta</taxon>
        <taxon>Tracheophyta</taxon>
        <taxon>Spermatophyta</taxon>
        <taxon>Magnoliopsida</taxon>
        <taxon>eudicotyledons</taxon>
        <taxon>Gunneridae</taxon>
        <taxon>Pentapetalae</taxon>
        <taxon>rosids</taxon>
        <taxon>malvids</taxon>
        <taxon>Myrtales</taxon>
        <taxon>Myrtaceae</taxon>
        <taxon>Myrtoideae</taxon>
        <taxon>Eucalypteae</taxon>
        <taxon>Eucalyptus</taxon>
    </lineage>
</organism>
<proteinExistence type="predicted"/>
<comment type="caution">
    <text evidence="1">The sequence shown here is derived from an EMBL/GenBank/DDBJ whole genome shotgun (WGS) entry which is preliminary data.</text>
</comment>
<dbReference type="EMBL" id="JBJKBG010000010">
    <property type="protein sequence ID" value="KAL3720750.1"/>
    <property type="molecule type" value="Genomic_DNA"/>
</dbReference>
<keyword evidence="2" id="KW-1185">Reference proteome</keyword>
<dbReference type="AlphaFoldDB" id="A0ABD3J6Z5"/>
<evidence type="ECO:0000313" key="1">
    <source>
        <dbReference type="EMBL" id="KAL3720750.1"/>
    </source>
</evidence>